<dbReference type="GO" id="GO:0005743">
    <property type="term" value="C:mitochondrial inner membrane"/>
    <property type="evidence" value="ECO:0007669"/>
    <property type="project" value="UniProtKB-SubCell"/>
</dbReference>
<evidence type="ECO:0000256" key="10">
    <source>
        <dbReference type="ARBA" id="ARBA00047554"/>
    </source>
</evidence>
<accession>N1PK36</accession>
<dbReference type="NCBIfam" id="TIGR00562">
    <property type="entry name" value="proto_IX_ox"/>
    <property type="match status" value="1"/>
</dbReference>
<keyword evidence="7 11" id="KW-0560">Oxidoreductase</keyword>
<dbReference type="GO" id="GO:0004729">
    <property type="term" value="F:oxygen-dependent protoporphyrinogen oxidase activity"/>
    <property type="evidence" value="ECO:0007669"/>
    <property type="project" value="UniProtKB-UniRule"/>
</dbReference>
<evidence type="ECO:0000256" key="4">
    <source>
        <dbReference type="ARBA" id="ARBA00012867"/>
    </source>
</evidence>
<dbReference type="PANTHER" id="PTHR42923:SF3">
    <property type="entry name" value="PROTOPORPHYRINOGEN OXIDASE"/>
    <property type="match status" value="1"/>
</dbReference>
<feature type="compositionally biased region" description="Basic and acidic residues" evidence="12">
    <location>
        <begin position="592"/>
        <end position="602"/>
    </location>
</feature>
<dbReference type="EC" id="1.3.3.4" evidence="4 11"/>
<dbReference type="Pfam" id="PF01593">
    <property type="entry name" value="Amino_oxidase"/>
    <property type="match status" value="2"/>
</dbReference>
<comment type="cofactor">
    <cofactor evidence="11">
        <name>FAD</name>
        <dbReference type="ChEBI" id="CHEBI:57692"/>
    </cofactor>
    <text evidence="11">Binds 1 FAD per subunit.</text>
</comment>
<reference evidence="15" key="1">
    <citation type="journal article" date="2012" name="PLoS Genet.">
        <title>The genomes of the fungal plant pathogens Cladosporium fulvum and Dothistroma septosporum reveal adaptation to different hosts and lifestyles but also signatures of common ancestry.</title>
        <authorList>
            <person name="de Wit P.J.G.M."/>
            <person name="van der Burgt A."/>
            <person name="Oekmen B."/>
            <person name="Stergiopoulos I."/>
            <person name="Abd-Elsalam K.A."/>
            <person name="Aerts A.L."/>
            <person name="Bahkali A.H."/>
            <person name="Beenen H.G."/>
            <person name="Chettri P."/>
            <person name="Cox M.P."/>
            <person name="Datema E."/>
            <person name="de Vries R.P."/>
            <person name="Dhillon B."/>
            <person name="Ganley A.R."/>
            <person name="Griffiths S.A."/>
            <person name="Guo Y."/>
            <person name="Hamelin R.C."/>
            <person name="Henrissat B."/>
            <person name="Kabir M.S."/>
            <person name="Jashni M.K."/>
            <person name="Kema G."/>
            <person name="Klaubauf S."/>
            <person name="Lapidus A."/>
            <person name="Levasseur A."/>
            <person name="Lindquist E."/>
            <person name="Mehrabi R."/>
            <person name="Ohm R.A."/>
            <person name="Owen T.J."/>
            <person name="Salamov A."/>
            <person name="Schwelm A."/>
            <person name="Schijlen E."/>
            <person name="Sun H."/>
            <person name="van den Burg H.A."/>
            <person name="van Ham R.C.H.J."/>
            <person name="Zhang S."/>
            <person name="Goodwin S.B."/>
            <person name="Grigoriev I.V."/>
            <person name="Collemare J."/>
            <person name="Bradshaw R.E."/>
        </authorList>
    </citation>
    <scope>NUCLEOTIDE SEQUENCE [LARGE SCALE GENOMIC DNA]</scope>
    <source>
        <strain evidence="15">NZE10 / CBS 128990</strain>
    </source>
</reference>
<comment type="subcellular location">
    <subcellularLocation>
        <location evidence="11">Mitochondrion inner membrane</location>
    </subcellularLocation>
</comment>
<sequence>MLRRPAPRLATLASRAICLTRVDARRSVLTHRTRRCDYSTESPTISHDVGVLGGGITGLASAYYLTRELPNAKVTLYESKENVGGWLQSHRVPVKDGTILFEAGPRTLRPQSNGVLTAGLMQELDLTKDAIFTQRTSPAARNRFVYYPDHLVRMPHPSYGLADNIWSLFTEPVFETAIWSGLTEYWKNPRDPSVQDESIGSFFSRRLSKPIVDRILSAVIHGIYAGDVYQLSAKSLFPQLWRDEGEHGSVSHGMLQSRAEGVKMAKREADFLQEMKQFKWDPLLKATLRENSVFTFKDGLKMLTDRLYAKLFETGRVEFKTSSAVESINQAEGNTGIEVKIAGKADSQKHSHIISALSPWHLDAITRGSSNKQMIPTIPTVTVMTVNLYFRTPNMHEPGFGYLIPQATPFENNPERALGVVFDTAYSPGPGDLDPANWHDLNVEQLKQAREQGRMINVNDFAWYNMPDQPNHQDDVTARGTKVTVMLGGHWWNGWPSYPDEKEGVAMARTLLERHLGIKEEPEAWMVNLEQDCIPQYTVGHEQRLQQAHNNIWREYQGRLRVAGNWMSGAGVNDCVRSAFDVAKNIRKDGTGLEHIGEEPNVRVKITPGKPGEKEDDDQR</sequence>
<dbReference type="PANTHER" id="PTHR42923">
    <property type="entry name" value="PROTOPORPHYRINOGEN OXIDASE"/>
    <property type="match status" value="1"/>
</dbReference>
<dbReference type="OrthoDB" id="438553at2759"/>
<dbReference type="AlphaFoldDB" id="N1PK36"/>
<gene>
    <name evidence="14" type="ORF">DOTSEDRAFT_73524</name>
</gene>
<feature type="domain" description="Amine oxidase" evidence="13">
    <location>
        <begin position="438"/>
        <end position="586"/>
    </location>
</feature>
<name>N1PK36_DOTSN</name>
<evidence type="ECO:0000256" key="11">
    <source>
        <dbReference type="RuleBase" id="RU367069"/>
    </source>
</evidence>
<keyword evidence="5 11" id="KW-0285">Flavoprotein</keyword>
<protein>
    <recommendedName>
        <fullName evidence="4 11">Protoporphyrinogen oxidase</fullName>
        <ecNumber evidence="4 11">1.3.3.4</ecNumber>
    </recommendedName>
</protein>
<keyword evidence="15" id="KW-1185">Reference proteome</keyword>
<evidence type="ECO:0000313" key="14">
    <source>
        <dbReference type="EMBL" id="EME42757.1"/>
    </source>
</evidence>
<dbReference type="HOGENOM" id="CLU_009629_1_0_1"/>
<evidence type="ECO:0000256" key="7">
    <source>
        <dbReference type="ARBA" id="ARBA00023002"/>
    </source>
</evidence>
<keyword evidence="9 11" id="KW-0627">Porphyrin biosynthesis</keyword>
<dbReference type="SUPFAM" id="SSF51905">
    <property type="entry name" value="FAD/NAD(P)-binding domain"/>
    <property type="match status" value="1"/>
</dbReference>
<dbReference type="Proteomes" id="UP000016933">
    <property type="component" value="Unassembled WGS sequence"/>
</dbReference>
<organism evidence="14 15">
    <name type="scientific">Dothistroma septosporum (strain NZE10 / CBS 128990)</name>
    <name type="common">Red band needle blight fungus</name>
    <name type="synonym">Mycosphaerella pini</name>
    <dbReference type="NCBI Taxonomy" id="675120"/>
    <lineage>
        <taxon>Eukaryota</taxon>
        <taxon>Fungi</taxon>
        <taxon>Dikarya</taxon>
        <taxon>Ascomycota</taxon>
        <taxon>Pezizomycotina</taxon>
        <taxon>Dothideomycetes</taxon>
        <taxon>Dothideomycetidae</taxon>
        <taxon>Mycosphaerellales</taxon>
        <taxon>Mycosphaerellaceae</taxon>
        <taxon>Dothistroma</taxon>
    </lineage>
</organism>
<evidence type="ECO:0000256" key="1">
    <source>
        <dbReference type="ARBA" id="ARBA00002600"/>
    </source>
</evidence>
<feature type="region of interest" description="Disordered" evidence="12">
    <location>
        <begin position="592"/>
        <end position="620"/>
    </location>
</feature>
<dbReference type="InterPro" id="IPR004572">
    <property type="entry name" value="Protoporphyrinogen_oxidase"/>
</dbReference>
<evidence type="ECO:0000256" key="3">
    <source>
        <dbReference type="ARBA" id="ARBA00010551"/>
    </source>
</evidence>
<feature type="domain" description="Amine oxidase" evidence="13">
    <location>
        <begin position="56"/>
        <end position="401"/>
    </location>
</feature>
<evidence type="ECO:0000256" key="9">
    <source>
        <dbReference type="ARBA" id="ARBA00023244"/>
    </source>
</evidence>
<dbReference type="OMA" id="EHNQAVQ"/>
<evidence type="ECO:0000256" key="5">
    <source>
        <dbReference type="ARBA" id="ARBA00022630"/>
    </source>
</evidence>
<dbReference type="GO" id="GO:0006782">
    <property type="term" value="P:protoporphyrinogen IX biosynthetic process"/>
    <property type="evidence" value="ECO:0007669"/>
    <property type="project" value="UniProtKB-UniRule"/>
</dbReference>
<dbReference type="SUPFAM" id="SSF54373">
    <property type="entry name" value="FAD-linked reductases, C-terminal domain"/>
    <property type="match status" value="1"/>
</dbReference>
<comment type="pathway">
    <text evidence="2 11">Porphyrin-containing compound metabolism; protoporphyrin-IX biosynthesis; protoporphyrin-IX from protoporphyrinogen-IX: step 1/1.</text>
</comment>
<proteinExistence type="inferred from homology"/>
<dbReference type="eggNOG" id="KOG1276">
    <property type="taxonomic scope" value="Eukaryota"/>
</dbReference>
<keyword evidence="8 11" id="KW-0350">Heme biosynthesis</keyword>
<reference evidence="14 15" key="2">
    <citation type="journal article" date="2012" name="PLoS Pathog.">
        <title>Diverse lifestyles and strategies of plant pathogenesis encoded in the genomes of eighteen Dothideomycetes fungi.</title>
        <authorList>
            <person name="Ohm R.A."/>
            <person name="Feau N."/>
            <person name="Henrissat B."/>
            <person name="Schoch C.L."/>
            <person name="Horwitz B.A."/>
            <person name="Barry K.W."/>
            <person name="Condon B.J."/>
            <person name="Copeland A.C."/>
            <person name="Dhillon B."/>
            <person name="Glaser F."/>
            <person name="Hesse C.N."/>
            <person name="Kosti I."/>
            <person name="LaButti K."/>
            <person name="Lindquist E.A."/>
            <person name="Lucas S."/>
            <person name="Salamov A.A."/>
            <person name="Bradshaw R.E."/>
            <person name="Ciuffetti L."/>
            <person name="Hamelin R.C."/>
            <person name="Kema G.H.J."/>
            <person name="Lawrence C."/>
            <person name="Scott J.A."/>
            <person name="Spatafora J.W."/>
            <person name="Turgeon B.G."/>
            <person name="de Wit P.J.G.M."/>
            <person name="Zhong S."/>
            <person name="Goodwin S.B."/>
            <person name="Grigoriev I.V."/>
        </authorList>
    </citation>
    <scope>NUCLEOTIDE SEQUENCE [LARGE SCALE GENOMIC DNA]</scope>
    <source>
        <strain evidence="15">NZE10 / CBS 128990</strain>
    </source>
</reference>
<comment type="similarity">
    <text evidence="3 11">Belongs to the protoporphyrinogen/coproporphyrinogen oxidase family. Protoporphyrinogen oxidase subfamily.</text>
</comment>
<dbReference type="UniPathway" id="UPA00251">
    <property type="reaction ID" value="UER00324"/>
</dbReference>
<evidence type="ECO:0000313" key="15">
    <source>
        <dbReference type="Proteomes" id="UP000016933"/>
    </source>
</evidence>
<evidence type="ECO:0000256" key="8">
    <source>
        <dbReference type="ARBA" id="ARBA00023133"/>
    </source>
</evidence>
<evidence type="ECO:0000256" key="6">
    <source>
        <dbReference type="ARBA" id="ARBA00022827"/>
    </source>
</evidence>
<keyword evidence="6 11" id="KW-0274">FAD</keyword>
<dbReference type="InterPro" id="IPR002937">
    <property type="entry name" value="Amino_oxidase"/>
</dbReference>
<comment type="function">
    <text evidence="1 11">Catalyzes the 6-electron oxidation of protoporphyrinogen-IX to form protoporphyrin-IX.</text>
</comment>
<dbReference type="Gene3D" id="3.50.50.60">
    <property type="entry name" value="FAD/NAD(P)-binding domain"/>
    <property type="match status" value="1"/>
</dbReference>
<dbReference type="InterPro" id="IPR036188">
    <property type="entry name" value="FAD/NAD-bd_sf"/>
</dbReference>
<evidence type="ECO:0000259" key="13">
    <source>
        <dbReference type="Pfam" id="PF01593"/>
    </source>
</evidence>
<dbReference type="InterPro" id="IPR050464">
    <property type="entry name" value="Zeta_carotene_desat/Oxidored"/>
</dbReference>
<evidence type="ECO:0000256" key="2">
    <source>
        <dbReference type="ARBA" id="ARBA00005073"/>
    </source>
</evidence>
<evidence type="ECO:0000256" key="12">
    <source>
        <dbReference type="SAM" id="MobiDB-lite"/>
    </source>
</evidence>
<comment type="catalytic activity">
    <reaction evidence="10 11">
        <text>protoporphyrinogen IX + 3 O2 = protoporphyrin IX + 3 H2O2</text>
        <dbReference type="Rhea" id="RHEA:25576"/>
        <dbReference type="ChEBI" id="CHEBI:15379"/>
        <dbReference type="ChEBI" id="CHEBI:16240"/>
        <dbReference type="ChEBI" id="CHEBI:57306"/>
        <dbReference type="ChEBI" id="CHEBI:57307"/>
        <dbReference type="EC" id="1.3.3.4"/>
    </reaction>
</comment>
<dbReference type="EMBL" id="KB446541">
    <property type="protein sequence ID" value="EME42757.1"/>
    <property type="molecule type" value="Genomic_DNA"/>
</dbReference>
<dbReference type="STRING" id="675120.N1PK36"/>